<feature type="transmembrane region" description="Helical" evidence="1">
    <location>
        <begin position="1265"/>
        <end position="1291"/>
    </location>
</feature>
<keyword evidence="1" id="KW-1133">Transmembrane helix</keyword>
<accession>A0A2B4SP87</accession>
<comment type="caution">
    <text evidence="2">The sequence shown here is derived from an EMBL/GenBank/DDBJ whole genome shotgun (WGS) entry which is preliminary data.</text>
</comment>
<dbReference type="Proteomes" id="UP000225706">
    <property type="component" value="Unassembled WGS sequence"/>
</dbReference>
<evidence type="ECO:0000313" key="2">
    <source>
        <dbReference type="EMBL" id="PFX30690.1"/>
    </source>
</evidence>
<evidence type="ECO:0000256" key="1">
    <source>
        <dbReference type="SAM" id="Phobius"/>
    </source>
</evidence>
<dbReference type="InterPro" id="IPR006626">
    <property type="entry name" value="PbH1"/>
</dbReference>
<dbReference type="OrthoDB" id="5956805at2759"/>
<reference evidence="3" key="1">
    <citation type="journal article" date="2017" name="bioRxiv">
        <title>Comparative analysis of the genomes of Stylophora pistillata and Acropora digitifera provides evidence for extensive differences between species of corals.</title>
        <authorList>
            <person name="Voolstra C.R."/>
            <person name="Li Y."/>
            <person name="Liew Y.J."/>
            <person name="Baumgarten S."/>
            <person name="Zoccola D."/>
            <person name="Flot J.-F."/>
            <person name="Tambutte S."/>
            <person name="Allemand D."/>
            <person name="Aranda M."/>
        </authorList>
    </citation>
    <scope>NUCLEOTIDE SEQUENCE [LARGE SCALE GENOMIC DNA]</scope>
</reference>
<organism evidence="2 3">
    <name type="scientific">Stylophora pistillata</name>
    <name type="common">Smooth cauliflower coral</name>
    <dbReference type="NCBI Taxonomy" id="50429"/>
    <lineage>
        <taxon>Eukaryota</taxon>
        <taxon>Metazoa</taxon>
        <taxon>Cnidaria</taxon>
        <taxon>Anthozoa</taxon>
        <taxon>Hexacorallia</taxon>
        <taxon>Scleractinia</taxon>
        <taxon>Astrocoeniina</taxon>
        <taxon>Pocilloporidae</taxon>
        <taxon>Stylophora</taxon>
    </lineage>
</organism>
<evidence type="ECO:0000313" key="3">
    <source>
        <dbReference type="Proteomes" id="UP000225706"/>
    </source>
</evidence>
<feature type="transmembrane region" description="Helical" evidence="1">
    <location>
        <begin position="1188"/>
        <end position="1212"/>
    </location>
</feature>
<dbReference type="SMART" id="SM00710">
    <property type="entry name" value="PbH1"/>
    <property type="match status" value="5"/>
</dbReference>
<feature type="transmembrane region" description="Helical" evidence="1">
    <location>
        <begin position="1224"/>
        <end position="1245"/>
    </location>
</feature>
<dbReference type="EMBL" id="LSMT01000046">
    <property type="protein sequence ID" value="PFX30690.1"/>
    <property type="molecule type" value="Genomic_DNA"/>
</dbReference>
<feature type="transmembrane region" description="Helical" evidence="1">
    <location>
        <begin position="993"/>
        <end position="1013"/>
    </location>
</feature>
<protein>
    <submittedName>
        <fullName evidence="2">Uncharacterized protein</fullName>
    </submittedName>
</protein>
<proteinExistence type="predicted"/>
<name>A0A2B4SP87_STYPI</name>
<sequence>MHVRRKSEIVKDSATGPSRRSSFGGWYTLTAEDCLLSKRQRIVHVSVFGNDADDCGAIGKPCRTIAVAASRVASGGIIMLNGTGAEQRPFDCKKPITWGQRGIWIRRNVTITSLDLTRACIRCLTGFHFYRSNRDLRVSLAGITFLETPLRFKDCFEITLINCTHQNAKEAVTVRSTNTSTANLTIRGSLFQNNSLCVKIQFFEGSGTDLKFSLDIKDTKFLKNGFLDHFKTLFRGAVEFSNEGNLFRKIYPSIAVEKVRSADSGGHFLKIDLPTAITSEKYDDVVLERNNFDFSQRKSRSLYFSRVLRARVTFDRLQCKDNYQVMCVKIDGRTNATVFVRVHDSCFHNNSAYQADKLWSAIFRVVGSEGHSGNVTISNTLFVKNNLTAIGITPNFYFTLVNVTVSSSLNGLRIISWDRRNENNFNLSVTIEGCKFQKNIHDIYGLLNNTINIFFRMTNTLFDGKEIKRHENSTFGIRLITPHLERKNFSETAIELEDVTFKGKPSNSFTFTSEGKKTIVVRRCLFRDGFGLEIDQWKRVHHKHIPTYTTSQGALLLLFNTDALENRGCVDNGVTNNTHRTWKYSSHVLFEDTLFQNNLGHIAGAVQIINGYVKFQRCKFINNFSERNTGQIYVGYGSAKVEFNSCVFKRTKLSKKFRGIAFTFSRFFYSESGGPIKVLNTSFYSGMGNRLTPGSVLQITSGGYFEMDSSSTIQCAVGSELQFSNFSHFIYDGGEDSHFCRINLTTEIFSCKMCPPKMYSLQSGFSRGLKVSKGFRCQECPFGAHCNGPNNILAKLNFWGYKIPNASNFSSLKFVPCPWEYCLPQSIYKYHGNDYNKCRGFRSGIMCGRCATGYSETLFSSECRQSHKCKWNYLWVLMGLYTVLLTIYLLKKPPLVLYLKRQILWFKTEGQAPLEIEERLSLHRAEDPEYGYLRIVFYFYQVAQLLLTDSLEDILAKVPYISTLVAAFNFKVRVLDENIGCPFAGLTAVTKELFLSALVFAAIAHVFIVYCLHRSLNLVIDKGRPSFTHYVAVAVEILLLGYERLAETSLKLLQCVPIGSKWRLTIDGNTVCWQWWQHGLLAYIIIFVVPFVGVLYWGSGKLYAKAITWKEFVGACIVPLPFLVRWFLQSACNRQPGSQTQLRHECTDEISKILHGPFRPPSKNDRGVLYWESVLIGSRLVLLTFRAFILNSMICFLCLSVACILMLVHHLVKKPFRHPSAEKLGTLSLITLACIAVMNLTTATLSSSATKPEGPNKHIMVVFRWIVVILLCLFPALVVLLALFALVSQLARLALFLKRKTCAFFCAIKFHYEFLDESTALLTD</sequence>
<dbReference type="SUPFAM" id="SSF51126">
    <property type="entry name" value="Pectin lyase-like"/>
    <property type="match status" value="1"/>
</dbReference>
<keyword evidence="1" id="KW-0472">Membrane</keyword>
<feature type="transmembrane region" description="Helical" evidence="1">
    <location>
        <begin position="871"/>
        <end position="890"/>
    </location>
</feature>
<keyword evidence="1" id="KW-0812">Transmembrane</keyword>
<feature type="transmembrane region" description="Helical" evidence="1">
    <location>
        <begin position="1080"/>
        <end position="1097"/>
    </location>
</feature>
<dbReference type="InterPro" id="IPR011050">
    <property type="entry name" value="Pectin_lyase_fold/virulence"/>
</dbReference>
<gene>
    <name evidence="2" type="ORF">AWC38_SpisGene4463</name>
</gene>
<keyword evidence="3" id="KW-1185">Reference proteome</keyword>